<organism evidence="1 2">
    <name type="scientific">Bradyrhizobium shewense</name>
    <dbReference type="NCBI Taxonomy" id="1761772"/>
    <lineage>
        <taxon>Bacteria</taxon>
        <taxon>Pseudomonadati</taxon>
        <taxon>Pseudomonadota</taxon>
        <taxon>Alphaproteobacteria</taxon>
        <taxon>Hyphomicrobiales</taxon>
        <taxon>Nitrobacteraceae</taxon>
        <taxon>Bradyrhizobium</taxon>
    </lineage>
</organism>
<evidence type="ECO:0000313" key="2">
    <source>
        <dbReference type="Proteomes" id="UP000199184"/>
    </source>
</evidence>
<protein>
    <submittedName>
        <fullName evidence="1">Uncharacterized protein</fullName>
    </submittedName>
</protein>
<evidence type="ECO:0000313" key="1">
    <source>
        <dbReference type="EMBL" id="SCB56017.1"/>
    </source>
</evidence>
<gene>
    <name evidence="1" type="ORF">GA0061098_106610</name>
</gene>
<proteinExistence type="predicted"/>
<reference evidence="2" key="1">
    <citation type="submission" date="2016-08" db="EMBL/GenBank/DDBJ databases">
        <authorList>
            <person name="Varghese N."/>
            <person name="Submissions Spin"/>
        </authorList>
    </citation>
    <scope>NUCLEOTIDE SEQUENCE [LARGE SCALE GENOMIC DNA]</scope>
    <source>
        <strain evidence="2">ERR11</strain>
    </source>
</reference>
<dbReference type="AlphaFoldDB" id="A0A1C3XUN4"/>
<name>A0A1C3XUN4_9BRAD</name>
<keyword evidence="2" id="KW-1185">Reference proteome</keyword>
<dbReference type="EMBL" id="FMAI01000066">
    <property type="protein sequence ID" value="SCB56017.1"/>
    <property type="molecule type" value="Genomic_DNA"/>
</dbReference>
<sequence>MFKGFTVAVVALISTAQLDRYLTNGRYTDAATDMLRQIRHAFGF</sequence>
<dbReference type="Proteomes" id="UP000199184">
    <property type="component" value="Unassembled WGS sequence"/>
</dbReference>
<accession>A0A1C3XUN4</accession>